<proteinExistence type="inferred from homology"/>
<keyword evidence="8" id="KW-0106">Calcium</keyword>
<protein>
    <submittedName>
        <fullName evidence="14">Type iv fimbrial assembly protein pilc</fullName>
    </submittedName>
</protein>
<feature type="transmembrane region" description="Helical" evidence="12">
    <location>
        <begin position="172"/>
        <end position="195"/>
    </location>
</feature>
<keyword evidence="10 12" id="KW-1133">Transmembrane helix</keyword>
<dbReference type="PANTHER" id="PTHR30012">
    <property type="entry name" value="GENERAL SECRETION PATHWAY PROTEIN"/>
    <property type="match status" value="1"/>
</dbReference>
<comment type="subcellular location">
    <subcellularLocation>
        <location evidence="1">Cell inner membrane</location>
        <topology evidence="1">Multi-pass membrane protein</topology>
    </subcellularLocation>
</comment>
<dbReference type="PROSITE" id="PS00874">
    <property type="entry name" value="T2SP_F"/>
    <property type="match status" value="1"/>
</dbReference>
<dbReference type="InterPro" id="IPR011850">
    <property type="entry name" value="T2SS_GspF"/>
</dbReference>
<dbReference type="Gene3D" id="1.20.81.30">
    <property type="entry name" value="Type II secretion system (T2SS), domain F"/>
    <property type="match status" value="2"/>
</dbReference>
<dbReference type="FunFam" id="1.20.81.30:FF:000001">
    <property type="entry name" value="Type II secretion system protein F"/>
    <property type="match status" value="2"/>
</dbReference>
<dbReference type="AlphaFoldDB" id="A0A0W8FSX4"/>
<evidence type="ECO:0000256" key="9">
    <source>
        <dbReference type="ARBA" id="ARBA00022927"/>
    </source>
</evidence>
<evidence type="ECO:0000256" key="4">
    <source>
        <dbReference type="ARBA" id="ARBA00022475"/>
    </source>
</evidence>
<dbReference type="GO" id="GO:0005886">
    <property type="term" value="C:plasma membrane"/>
    <property type="evidence" value="ECO:0007669"/>
    <property type="project" value="UniProtKB-SubCell"/>
</dbReference>
<evidence type="ECO:0000256" key="10">
    <source>
        <dbReference type="ARBA" id="ARBA00022989"/>
    </source>
</evidence>
<reference evidence="14" key="1">
    <citation type="journal article" date="2015" name="Proc. Natl. Acad. Sci. U.S.A.">
        <title>Networks of energetic and metabolic interactions define dynamics in microbial communities.</title>
        <authorList>
            <person name="Embree M."/>
            <person name="Liu J.K."/>
            <person name="Al-Bassam M.M."/>
            <person name="Zengler K."/>
        </authorList>
    </citation>
    <scope>NUCLEOTIDE SEQUENCE</scope>
</reference>
<evidence type="ECO:0000256" key="3">
    <source>
        <dbReference type="ARBA" id="ARBA00022448"/>
    </source>
</evidence>
<keyword evidence="3" id="KW-0813">Transport</keyword>
<dbReference type="InterPro" id="IPR001992">
    <property type="entry name" value="T2SS_GspF/T4SS_PilC_CS"/>
</dbReference>
<dbReference type="EMBL" id="LNQE01000873">
    <property type="protein sequence ID" value="KUG23975.1"/>
    <property type="molecule type" value="Genomic_DNA"/>
</dbReference>
<sequence length="408" mass="45279">MSVFEYIALDEKGRQRKGFIDAPGVAAARQKLREENVYPVEINQAENKKENALSEILKFNIWQRVPAGDVSVFTRQLSTLLGAGMPLVPSLSILMKQTNNPLLKKSLAQIREQVNEGKSLTESMSGFPQIFSPFYLNMVRAGEASGAINLVLERLADFQENQQALMNKIRSALAYPIIMFFIGSAVILLLMTFVVPKITGIFTDMHQTLPLITLVLITVSNFLKSFWWLILIILAALIVAFRYAITDTEAGRRLWDNSKLKVPVFGQINRKIAIARFSRTLATLLQSGVPLLQAMEIVRNVVNNTIISEAIGKAGKDVEEGKELSGPLTQSGIFPPMVTEMIAVGEQSGTLEAMLNRIATTYETEAQADIMVMTSLLEPVMILVMGFLVGFIVVSILLPIFEMNQLIR</sequence>
<evidence type="ECO:0000256" key="12">
    <source>
        <dbReference type="SAM" id="Phobius"/>
    </source>
</evidence>
<keyword evidence="11 12" id="KW-0472">Membrane</keyword>
<keyword evidence="4" id="KW-1003">Cell membrane</keyword>
<feature type="domain" description="Type II secretion system protein GspF" evidence="13">
    <location>
        <begin position="73"/>
        <end position="196"/>
    </location>
</feature>
<feature type="domain" description="Type II secretion system protein GspF" evidence="13">
    <location>
        <begin position="277"/>
        <end position="399"/>
    </location>
</feature>
<feature type="transmembrane region" description="Helical" evidence="12">
    <location>
        <begin position="380"/>
        <end position="401"/>
    </location>
</feature>
<dbReference type="GO" id="GO:0046872">
    <property type="term" value="F:metal ion binding"/>
    <property type="evidence" value="ECO:0007669"/>
    <property type="project" value="UniProtKB-KW"/>
</dbReference>
<evidence type="ECO:0000256" key="1">
    <source>
        <dbReference type="ARBA" id="ARBA00004429"/>
    </source>
</evidence>
<dbReference type="NCBIfam" id="TIGR02120">
    <property type="entry name" value="GspF"/>
    <property type="match status" value="1"/>
</dbReference>
<evidence type="ECO:0000259" key="13">
    <source>
        <dbReference type="Pfam" id="PF00482"/>
    </source>
</evidence>
<keyword evidence="9" id="KW-0653">Protein transport</keyword>
<evidence type="ECO:0000256" key="2">
    <source>
        <dbReference type="ARBA" id="ARBA00005745"/>
    </source>
</evidence>
<dbReference type="InterPro" id="IPR003004">
    <property type="entry name" value="GspF/PilC"/>
</dbReference>
<dbReference type="GO" id="GO:0015628">
    <property type="term" value="P:protein secretion by the type II secretion system"/>
    <property type="evidence" value="ECO:0007669"/>
    <property type="project" value="InterPro"/>
</dbReference>
<dbReference type="InterPro" id="IPR042094">
    <property type="entry name" value="T2SS_GspF_sf"/>
</dbReference>
<name>A0A0W8FSX4_9ZZZZ</name>
<dbReference type="GO" id="GO:0015627">
    <property type="term" value="C:type II protein secretion system complex"/>
    <property type="evidence" value="ECO:0007669"/>
    <property type="project" value="InterPro"/>
</dbReference>
<comment type="similarity">
    <text evidence="2">Belongs to the GSP F family.</text>
</comment>
<dbReference type="InterPro" id="IPR018076">
    <property type="entry name" value="T2SS_GspF_dom"/>
</dbReference>
<evidence type="ECO:0000256" key="7">
    <source>
        <dbReference type="ARBA" id="ARBA00022723"/>
    </source>
</evidence>
<dbReference type="PRINTS" id="PR00812">
    <property type="entry name" value="BCTERIALGSPF"/>
</dbReference>
<evidence type="ECO:0000256" key="6">
    <source>
        <dbReference type="ARBA" id="ARBA00022692"/>
    </source>
</evidence>
<gene>
    <name evidence="14" type="ORF">ASZ90_006223</name>
</gene>
<dbReference type="Pfam" id="PF00482">
    <property type="entry name" value="T2SSF"/>
    <property type="match status" value="2"/>
</dbReference>
<evidence type="ECO:0000256" key="8">
    <source>
        <dbReference type="ARBA" id="ARBA00022837"/>
    </source>
</evidence>
<evidence type="ECO:0000313" key="14">
    <source>
        <dbReference type="EMBL" id="KUG23975.1"/>
    </source>
</evidence>
<feature type="transmembrane region" description="Helical" evidence="12">
    <location>
        <begin position="226"/>
        <end position="245"/>
    </location>
</feature>
<evidence type="ECO:0000256" key="5">
    <source>
        <dbReference type="ARBA" id="ARBA00022519"/>
    </source>
</evidence>
<dbReference type="PANTHER" id="PTHR30012:SF0">
    <property type="entry name" value="TYPE II SECRETION SYSTEM PROTEIN F-RELATED"/>
    <property type="match status" value="1"/>
</dbReference>
<keyword evidence="6 12" id="KW-0812">Transmembrane</keyword>
<organism evidence="14">
    <name type="scientific">hydrocarbon metagenome</name>
    <dbReference type="NCBI Taxonomy" id="938273"/>
    <lineage>
        <taxon>unclassified sequences</taxon>
        <taxon>metagenomes</taxon>
        <taxon>ecological metagenomes</taxon>
    </lineage>
</organism>
<keyword evidence="5" id="KW-0997">Cell inner membrane</keyword>
<evidence type="ECO:0000256" key="11">
    <source>
        <dbReference type="ARBA" id="ARBA00023136"/>
    </source>
</evidence>
<accession>A0A0W8FSX4</accession>
<comment type="caution">
    <text evidence="14">The sequence shown here is derived from an EMBL/GenBank/DDBJ whole genome shotgun (WGS) entry which is preliminary data.</text>
</comment>
<keyword evidence="7" id="KW-0479">Metal-binding</keyword>